<dbReference type="Gene3D" id="3.90.550.10">
    <property type="entry name" value="Spore Coat Polysaccharide Biosynthesis Protein SpsA, Chain A"/>
    <property type="match status" value="1"/>
</dbReference>
<dbReference type="EMBL" id="FQWD01000002">
    <property type="protein sequence ID" value="SHG09534.1"/>
    <property type="molecule type" value="Genomic_DNA"/>
</dbReference>
<keyword evidence="2" id="KW-1185">Reference proteome</keyword>
<reference evidence="2" key="1">
    <citation type="submission" date="2016-11" db="EMBL/GenBank/DDBJ databases">
        <authorList>
            <person name="Varghese N."/>
            <person name="Submissions S."/>
        </authorList>
    </citation>
    <scope>NUCLEOTIDE SEQUENCE [LARGE SCALE GENOMIC DNA]</scope>
    <source>
        <strain evidence="2">CGMCC 1.8995</strain>
    </source>
</reference>
<dbReference type="RefSeq" id="WP_073319528.1">
    <property type="nucleotide sequence ID" value="NZ_FQWD01000002.1"/>
</dbReference>
<name>A0A1M5H0Q9_9ALTE</name>
<gene>
    <name evidence="1" type="ORF">SAMN05216361_1258</name>
</gene>
<accession>A0A1M5H0Q9</accession>
<dbReference type="SUPFAM" id="SSF53448">
    <property type="entry name" value="Nucleotide-diphospho-sugar transferases"/>
    <property type="match status" value="1"/>
</dbReference>
<organism evidence="1 2">
    <name type="scientific">Marisediminitalea aggregata</name>
    <dbReference type="NCBI Taxonomy" id="634436"/>
    <lineage>
        <taxon>Bacteria</taxon>
        <taxon>Pseudomonadati</taxon>
        <taxon>Pseudomonadota</taxon>
        <taxon>Gammaproteobacteria</taxon>
        <taxon>Alteromonadales</taxon>
        <taxon>Alteromonadaceae</taxon>
        <taxon>Marisediminitalea</taxon>
    </lineage>
</organism>
<proteinExistence type="predicted"/>
<dbReference type="AlphaFoldDB" id="A0A1M5H0Q9"/>
<evidence type="ECO:0008006" key="3">
    <source>
        <dbReference type="Google" id="ProtNLM"/>
    </source>
</evidence>
<evidence type="ECO:0000313" key="2">
    <source>
        <dbReference type="Proteomes" id="UP000184520"/>
    </source>
</evidence>
<dbReference type="OrthoDB" id="9801954at2"/>
<evidence type="ECO:0000313" key="1">
    <source>
        <dbReference type="EMBL" id="SHG09534.1"/>
    </source>
</evidence>
<dbReference type="STRING" id="634436.SAMN05216361_1258"/>
<dbReference type="InterPro" id="IPR029044">
    <property type="entry name" value="Nucleotide-diphossugar_trans"/>
</dbReference>
<sequence length="317" mass="36502">MNQTFCTISSYSFMPYVLSLHDSLKQFNPDIHLHVMISDPVSDEDLKRYHKDNLFVTSYQVLCEDGMGKAICDKYAQQDQNLFRWAMKSVLTRYLLNTYDKVICADCDLNFFSDYQFLFDKLDTASVLLTPHMRCSDPTIDPHDFQLNFVDGMYNAGFVAASKAGIPAMEYWAKCCLFKCEVNGAEGYFADQRYLDILPTRFEGVESLRHRGCNVGNWNQVDCKRELVDGEVKINGEFDVVFIHFTKSMFRGIYTGSDALLKPFADKYADRVKKFGGPDLWADLTTQFEEEQRQAEKKAGAEYRKNKLKRMLGLSRG</sequence>
<protein>
    <recommendedName>
        <fullName evidence="3">Nucleotide-diphospho-sugar transferase</fullName>
    </recommendedName>
</protein>
<dbReference type="Proteomes" id="UP000184520">
    <property type="component" value="Unassembled WGS sequence"/>
</dbReference>